<dbReference type="EMBL" id="CM002927">
    <property type="protein sequence ID" value="KGN48650.1"/>
    <property type="molecule type" value="Genomic_DNA"/>
</dbReference>
<evidence type="ECO:0000313" key="2">
    <source>
        <dbReference type="Proteomes" id="UP000029981"/>
    </source>
</evidence>
<dbReference type="AlphaFoldDB" id="A0A0A0KG18"/>
<protein>
    <submittedName>
        <fullName evidence="1">Uncharacterized protein</fullName>
    </submittedName>
</protein>
<dbReference type="Proteomes" id="UP000029981">
    <property type="component" value="Chromosome 6"/>
</dbReference>
<dbReference type="Gramene" id="KGN48650">
    <property type="protein sequence ID" value="KGN48650"/>
    <property type="gene ID" value="Csa_6G497015"/>
</dbReference>
<accession>A0A0A0KG18</accession>
<gene>
    <name evidence="1" type="ORF">Csa_6G497015</name>
</gene>
<name>A0A0A0KG18_CUCSA</name>
<reference evidence="1 2" key="2">
    <citation type="journal article" date="2009" name="PLoS ONE">
        <title>An integrated genetic and cytogenetic map of the cucumber genome.</title>
        <authorList>
            <person name="Ren Y."/>
            <person name="Zhang Z."/>
            <person name="Liu J."/>
            <person name="Staub J.E."/>
            <person name="Han Y."/>
            <person name="Cheng Z."/>
            <person name="Li X."/>
            <person name="Lu J."/>
            <person name="Miao H."/>
            <person name="Kang H."/>
            <person name="Xie B."/>
            <person name="Gu X."/>
            <person name="Wang X."/>
            <person name="Du Y."/>
            <person name="Jin W."/>
            <person name="Huang S."/>
        </authorList>
    </citation>
    <scope>NUCLEOTIDE SEQUENCE [LARGE SCALE GENOMIC DNA]</scope>
    <source>
        <strain evidence="2">cv. 9930</strain>
    </source>
</reference>
<keyword evidence="2" id="KW-1185">Reference proteome</keyword>
<reference evidence="1 2" key="4">
    <citation type="journal article" date="2011" name="BMC Genomics">
        <title>RNA-Seq improves annotation of protein-coding genes in the cucumber genome.</title>
        <authorList>
            <person name="Li Z."/>
            <person name="Zhang Z."/>
            <person name="Yan P."/>
            <person name="Huang S."/>
            <person name="Fei Z."/>
            <person name="Lin K."/>
        </authorList>
    </citation>
    <scope>NUCLEOTIDE SEQUENCE [LARGE SCALE GENOMIC DNA]</scope>
    <source>
        <strain evidence="2">cv. 9930</strain>
    </source>
</reference>
<sequence>MSSSTPNALKTYEGSKLALVHALPLETATSFNPISKLSPSTYANDKFRLPGYRFSMLPFTTTPSSFAFIPFKSRSCNAVIRLSSYSISFIASSQAAPIPTTNGVGTVPLLIPLSCPPPFIWGSTRILGLLRIYRAPIPFGP</sequence>
<proteinExistence type="predicted"/>
<evidence type="ECO:0000313" key="1">
    <source>
        <dbReference type="EMBL" id="KGN48650.1"/>
    </source>
</evidence>
<organism evidence="1 2">
    <name type="scientific">Cucumis sativus</name>
    <name type="common">Cucumber</name>
    <dbReference type="NCBI Taxonomy" id="3659"/>
    <lineage>
        <taxon>Eukaryota</taxon>
        <taxon>Viridiplantae</taxon>
        <taxon>Streptophyta</taxon>
        <taxon>Embryophyta</taxon>
        <taxon>Tracheophyta</taxon>
        <taxon>Spermatophyta</taxon>
        <taxon>Magnoliopsida</taxon>
        <taxon>eudicotyledons</taxon>
        <taxon>Gunneridae</taxon>
        <taxon>Pentapetalae</taxon>
        <taxon>rosids</taxon>
        <taxon>fabids</taxon>
        <taxon>Cucurbitales</taxon>
        <taxon>Cucurbitaceae</taxon>
        <taxon>Benincaseae</taxon>
        <taxon>Cucumis</taxon>
    </lineage>
</organism>
<reference evidence="1 2" key="3">
    <citation type="journal article" date="2010" name="BMC Genomics">
        <title>Transcriptome sequencing and comparative analysis of cucumber flowers with different sex types.</title>
        <authorList>
            <person name="Guo S."/>
            <person name="Zheng Y."/>
            <person name="Joung J.G."/>
            <person name="Liu S."/>
            <person name="Zhang Z."/>
            <person name="Crasta O.R."/>
            <person name="Sobral B.W."/>
            <person name="Xu Y."/>
            <person name="Huang S."/>
            <person name="Fei Z."/>
        </authorList>
    </citation>
    <scope>NUCLEOTIDE SEQUENCE [LARGE SCALE GENOMIC DNA]</scope>
    <source>
        <strain evidence="2">cv. 9930</strain>
    </source>
</reference>
<reference evidence="1 2" key="1">
    <citation type="journal article" date="2009" name="Nat. Genet.">
        <title>The genome of the cucumber, Cucumis sativus L.</title>
        <authorList>
            <person name="Huang S."/>
            <person name="Li R."/>
            <person name="Zhang Z."/>
            <person name="Li L."/>
            <person name="Gu X."/>
            <person name="Fan W."/>
            <person name="Lucas W.J."/>
            <person name="Wang X."/>
            <person name="Xie B."/>
            <person name="Ni P."/>
            <person name="Ren Y."/>
            <person name="Zhu H."/>
            <person name="Li J."/>
            <person name="Lin K."/>
            <person name="Jin W."/>
            <person name="Fei Z."/>
            <person name="Li G."/>
            <person name="Staub J."/>
            <person name="Kilian A."/>
            <person name="van der Vossen E.A."/>
            <person name="Wu Y."/>
            <person name="Guo J."/>
            <person name="He J."/>
            <person name="Jia Z."/>
            <person name="Ren Y."/>
            <person name="Tian G."/>
            <person name="Lu Y."/>
            <person name="Ruan J."/>
            <person name="Qian W."/>
            <person name="Wang M."/>
            <person name="Huang Q."/>
            <person name="Li B."/>
            <person name="Xuan Z."/>
            <person name="Cao J."/>
            <person name="Asan"/>
            <person name="Wu Z."/>
            <person name="Zhang J."/>
            <person name="Cai Q."/>
            <person name="Bai Y."/>
            <person name="Zhao B."/>
            <person name="Han Y."/>
            <person name="Li Y."/>
            <person name="Li X."/>
            <person name="Wang S."/>
            <person name="Shi Q."/>
            <person name="Liu S."/>
            <person name="Cho W.K."/>
            <person name="Kim J.Y."/>
            <person name="Xu Y."/>
            <person name="Heller-Uszynska K."/>
            <person name="Miao H."/>
            <person name="Cheng Z."/>
            <person name="Zhang S."/>
            <person name="Wu J."/>
            <person name="Yang Y."/>
            <person name="Kang H."/>
            <person name="Li M."/>
            <person name="Liang H."/>
            <person name="Ren X."/>
            <person name="Shi Z."/>
            <person name="Wen M."/>
            <person name="Jian M."/>
            <person name="Yang H."/>
            <person name="Zhang G."/>
            <person name="Yang Z."/>
            <person name="Chen R."/>
            <person name="Liu S."/>
            <person name="Li J."/>
            <person name="Ma L."/>
            <person name="Liu H."/>
            <person name="Zhou Y."/>
            <person name="Zhao J."/>
            <person name="Fang X."/>
            <person name="Li G."/>
            <person name="Fang L."/>
            <person name="Li Y."/>
            <person name="Liu D."/>
            <person name="Zheng H."/>
            <person name="Zhang Y."/>
            <person name="Qin N."/>
            <person name="Li Z."/>
            <person name="Yang G."/>
            <person name="Yang S."/>
            <person name="Bolund L."/>
            <person name="Kristiansen K."/>
            <person name="Zheng H."/>
            <person name="Li S."/>
            <person name="Zhang X."/>
            <person name="Yang H."/>
            <person name="Wang J."/>
            <person name="Sun R."/>
            <person name="Zhang B."/>
            <person name="Jiang S."/>
            <person name="Wang J."/>
            <person name="Du Y."/>
            <person name="Li S."/>
        </authorList>
    </citation>
    <scope>NUCLEOTIDE SEQUENCE [LARGE SCALE GENOMIC DNA]</scope>
    <source>
        <strain evidence="2">cv. 9930</strain>
    </source>
</reference>